<proteinExistence type="predicted"/>
<dbReference type="OMA" id="MECINTY"/>
<dbReference type="PANTHER" id="PTHR37079:SF4">
    <property type="entry name" value="SERINE_THREONINE-PROTEIN KINASE ATM"/>
    <property type="match status" value="1"/>
</dbReference>
<evidence type="ECO:0000313" key="1">
    <source>
        <dbReference type="EMBL" id="KMZ61739.1"/>
    </source>
</evidence>
<dbReference type="STRING" id="29655.A0A0K9NYB7"/>
<gene>
    <name evidence="1" type="ORF">ZOSMA_4G00230</name>
</gene>
<dbReference type="AlphaFoldDB" id="A0A0K9NYB7"/>
<dbReference type="InterPro" id="IPR038980">
    <property type="entry name" value="ATM_plant"/>
</dbReference>
<dbReference type="EMBL" id="LFYR01001430">
    <property type="protein sequence ID" value="KMZ61739.1"/>
    <property type="molecule type" value="Genomic_DNA"/>
</dbReference>
<evidence type="ECO:0008006" key="3">
    <source>
        <dbReference type="Google" id="ProtNLM"/>
    </source>
</evidence>
<evidence type="ECO:0000313" key="2">
    <source>
        <dbReference type="Proteomes" id="UP000036987"/>
    </source>
</evidence>
<comment type="caution">
    <text evidence="1">The sequence shown here is derived from an EMBL/GenBank/DDBJ whole genome shotgun (WGS) entry which is preliminary data.</text>
</comment>
<keyword evidence="2" id="KW-1185">Reference proteome</keyword>
<protein>
    <recommendedName>
        <fullName evidence="3">Serine/threonine-protein kinase ATM</fullName>
    </recommendedName>
</protein>
<dbReference type="Proteomes" id="UP000036987">
    <property type="component" value="Unassembled WGS sequence"/>
</dbReference>
<accession>A0A0K9NYB7</accession>
<dbReference type="GO" id="GO:0004674">
    <property type="term" value="F:protein serine/threonine kinase activity"/>
    <property type="evidence" value="ECO:0007669"/>
    <property type="project" value="InterPro"/>
</dbReference>
<name>A0A0K9NYB7_ZOSMR</name>
<dbReference type="GO" id="GO:0006974">
    <property type="term" value="P:DNA damage response"/>
    <property type="evidence" value="ECO:0007669"/>
    <property type="project" value="InterPro"/>
</dbReference>
<reference evidence="2" key="1">
    <citation type="journal article" date="2016" name="Nature">
        <title>The genome of the seagrass Zostera marina reveals angiosperm adaptation to the sea.</title>
        <authorList>
            <person name="Olsen J.L."/>
            <person name="Rouze P."/>
            <person name="Verhelst B."/>
            <person name="Lin Y.-C."/>
            <person name="Bayer T."/>
            <person name="Collen J."/>
            <person name="Dattolo E."/>
            <person name="De Paoli E."/>
            <person name="Dittami S."/>
            <person name="Maumus F."/>
            <person name="Michel G."/>
            <person name="Kersting A."/>
            <person name="Lauritano C."/>
            <person name="Lohaus R."/>
            <person name="Toepel M."/>
            <person name="Tonon T."/>
            <person name="Vanneste K."/>
            <person name="Amirebrahimi M."/>
            <person name="Brakel J."/>
            <person name="Bostroem C."/>
            <person name="Chovatia M."/>
            <person name="Grimwood J."/>
            <person name="Jenkins J.W."/>
            <person name="Jueterbock A."/>
            <person name="Mraz A."/>
            <person name="Stam W.T."/>
            <person name="Tice H."/>
            <person name="Bornberg-Bauer E."/>
            <person name="Green P.J."/>
            <person name="Pearson G.A."/>
            <person name="Procaccini G."/>
            <person name="Duarte C.M."/>
            <person name="Schmutz J."/>
            <person name="Reusch T.B.H."/>
            <person name="Van de Peer Y."/>
        </authorList>
    </citation>
    <scope>NUCLEOTIDE SEQUENCE [LARGE SCALE GENOMIC DNA]</scope>
    <source>
        <strain evidence="2">cv. Finnish</strain>
    </source>
</reference>
<sequence length="365" mass="41610">MKTSMIVAKSRDVQEVVSKLSSDKAKTREEGIKLLSTWLEGEGSFSFCKLIGRKTAILNQGDIPHSETWPFLVKLLITCIKLEISTSKKRPPKLLLAKMLRTIVQHAEDIRFSGKRLLLLSVVKLLFNHILDVVKDSTVYQSEYNVILRHLLSVKEYCCQMRKRIYCSLVLIYMKNVELAMDKKGQFLFNGKEDVFRNVLTLHVLLENSPGDFPDNLRGDVVKGFIGIFSNMREEGKVSRNLMECINTYLLKDGPNIGSQAMDIHRSLQDFVFHCWLTTHDKGLKNCLINYAKLQLRLNRISEDGIIIEQLLLVFDKELNQNIIGTIGIPKCDTVKDDKACILGSLHMGLMELAASVYYQVNKLL</sequence>
<dbReference type="PANTHER" id="PTHR37079">
    <property type="entry name" value="SERINE/THREONINE-PROTEIN KINASE ATM"/>
    <property type="match status" value="1"/>
</dbReference>
<dbReference type="OrthoDB" id="381190at2759"/>
<organism evidence="1 2">
    <name type="scientific">Zostera marina</name>
    <name type="common">Eelgrass</name>
    <dbReference type="NCBI Taxonomy" id="29655"/>
    <lineage>
        <taxon>Eukaryota</taxon>
        <taxon>Viridiplantae</taxon>
        <taxon>Streptophyta</taxon>
        <taxon>Embryophyta</taxon>
        <taxon>Tracheophyta</taxon>
        <taxon>Spermatophyta</taxon>
        <taxon>Magnoliopsida</taxon>
        <taxon>Liliopsida</taxon>
        <taxon>Zosteraceae</taxon>
        <taxon>Zostera</taxon>
    </lineage>
</organism>